<dbReference type="Gene3D" id="3.30.420.140">
    <property type="entry name" value="YqgF/RNase H-like domain"/>
    <property type="match status" value="1"/>
</dbReference>
<dbReference type="GO" id="GO:0005829">
    <property type="term" value="C:cytosol"/>
    <property type="evidence" value="ECO:0007669"/>
    <property type="project" value="TreeGrafter"/>
</dbReference>
<dbReference type="HAMAP" id="MF_00651">
    <property type="entry name" value="Nuclease_YqgF"/>
    <property type="match status" value="1"/>
</dbReference>
<name>A0A381U534_9ZZZZ</name>
<evidence type="ECO:0000256" key="3">
    <source>
        <dbReference type="ARBA" id="ARBA00022722"/>
    </source>
</evidence>
<dbReference type="AlphaFoldDB" id="A0A381U534"/>
<protein>
    <recommendedName>
        <fullName evidence="5">YqgF/RNase H-like domain-containing protein</fullName>
    </recommendedName>
</protein>
<evidence type="ECO:0000313" key="6">
    <source>
        <dbReference type="EMBL" id="SVA22698.1"/>
    </source>
</evidence>
<dbReference type="GO" id="GO:0016787">
    <property type="term" value="F:hydrolase activity"/>
    <property type="evidence" value="ECO:0007669"/>
    <property type="project" value="UniProtKB-KW"/>
</dbReference>
<evidence type="ECO:0000259" key="5">
    <source>
        <dbReference type="SMART" id="SM00732"/>
    </source>
</evidence>
<dbReference type="Pfam" id="PF03652">
    <property type="entry name" value="RuvX"/>
    <property type="match status" value="1"/>
</dbReference>
<dbReference type="CDD" id="cd16964">
    <property type="entry name" value="YqgF"/>
    <property type="match status" value="1"/>
</dbReference>
<dbReference type="NCBIfam" id="TIGR00250">
    <property type="entry name" value="RNAse_H_YqgF"/>
    <property type="match status" value="1"/>
</dbReference>
<sequence>MLINDPLIFYKEVTSNECILGIDPGTKRIGLALSDINKKISSPLTTLEKIKYTDMLGELEKIKNQYLFGGIVIGNPINMDGTIGRKSQSSNSLANNLVRDMKMPVLLWDERLSTSAVERMLIDADISRKRRKAIIDKLSAAYILQGYLDYLVINL</sequence>
<keyword evidence="2" id="KW-0690">Ribosome biogenesis</keyword>
<gene>
    <name evidence="6" type="ORF">METZ01_LOCUS75552</name>
</gene>
<dbReference type="PANTHER" id="PTHR33317:SF4">
    <property type="entry name" value="POLYNUCLEOTIDYL TRANSFERASE, RIBONUCLEASE H-LIKE SUPERFAMILY PROTEIN"/>
    <property type="match status" value="1"/>
</dbReference>
<reference evidence="6" key="1">
    <citation type="submission" date="2018-05" db="EMBL/GenBank/DDBJ databases">
        <authorList>
            <person name="Lanie J.A."/>
            <person name="Ng W.-L."/>
            <person name="Kazmierczak K.M."/>
            <person name="Andrzejewski T.M."/>
            <person name="Davidsen T.M."/>
            <person name="Wayne K.J."/>
            <person name="Tettelin H."/>
            <person name="Glass J.I."/>
            <person name="Rusch D."/>
            <person name="Podicherti R."/>
            <person name="Tsui H.-C.T."/>
            <person name="Winkler M.E."/>
        </authorList>
    </citation>
    <scope>NUCLEOTIDE SEQUENCE</scope>
</reference>
<dbReference type="GO" id="GO:0004518">
    <property type="term" value="F:nuclease activity"/>
    <property type="evidence" value="ECO:0007669"/>
    <property type="project" value="UniProtKB-KW"/>
</dbReference>
<dbReference type="EMBL" id="UINC01005654">
    <property type="protein sequence ID" value="SVA22698.1"/>
    <property type="molecule type" value="Genomic_DNA"/>
</dbReference>
<accession>A0A381U534</accession>
<feature type="domain" description="YqgF/RNase H-like" evidence="5">
    <location>
        <begin position="17"/>
        <end position="117"/>
    </location>
</feature>
<dbReference type="InterPro" id="IPR037027">
    <property type="entry name" value="YqgF/RNaseH-like_dom_sf"/>
</dbReference>
<evidence type="ECO:0000256" key="2">
    <source>
        <dbReference type="ARBA" id="ARBA00022517"/>
    </source>
</evidence>
<dbReference type="InterPro" id="IPR012337">
    <property type="entry name" value="RNaseH-like_sf"/>
</dbReference>
<proteinExistence type="inferred from homology"/>
<dbReference type="GO" id="GO:0000967">
    <property type="term" value="P:rRNA 5'-end processing"/>
    <property type="evidence" value="ECO:0007669"/>
    <property type="project" value="TreeGrafter"/>
</dbReference>
<keyword evidence="1" id="KW-0963">Cytoplasm</keyword>
<keyword evidence="4" id="KW-0378">Hydrolase</keyword>
<dbReference type="PANTHER" id="PTHR33317">
    <property type="entry name" value="POLYNUCLEOTIDYL TRANSFERASE, RIBONUCLEASE H-LIKE SUPERFAMILY PROTEIN"/>
    <property type="match status" value="1"/>
</dbReference>
<dbReference type="InterPro" id="IPR005227">
    <property type="entry name" value="YqgF"/>
</dbReference>
<dbReference type="SMART" id="SM00732">
    <property type="entry name" value="YqgFc"/>
    <property type="match status" value="1"/>
</dbReference>
<keyword evidence="3" id="KW-0540">Nuclease</keyword>
<organism evidence="6">
    <name type="scientific">marine metagenome</name>
    <dbReference type="NCBI Taxonomy" id="408172"/>
    <lineage>
        <taxon>unclassified sequences</taxon>
        <taxon>metagenomes</taxon>
        <taxon>ecological metagenomes</taxon>
    </lineage>
</organism>
<dbReference type="InterPro" id="IPR006641">
    <property type="entry name" value="YqgF/RNaseH-like_dom"/>
</dbReference>
<evidence type="ECO:0000256" key="4">
    <source>
        <dbReference type="ARBA" id="ARBA00022801"/>
    </source>
</evidence>
<dbReference type="SUPFAM" id="SSF53098">
    <property type="entry name" value="Ribonuclease H-like"/>
    <property type="match status" value="1"/>
</dbReference>
<evidence type="ECO:0000256" key="1">
    <source>
        <dbReference type="ARBA" id="ARBA00022490"/>
    </source>
</evidence>